<dbReference type="EMBL" id="CM004480">
    <property type="protein sequence ID" value="OCT66945.1"/>
    <property type="molecule type" value="Genomic_DNA"/>
</dbReference>
<dbReference type="Proteomes" id="UP000694892">
    <property type="component" value="Chromosome 8L"/>
</dbReference>
<sequence>MSGGSYLDCELYKDFISSIKSNCTIACSSLKPIIGLWHKLFIKEMFPMSQREQSCVTLKAVSAEQRQITH</sequence>
<gene>
    <name evidence="1" type="ORF">XELAEV_18038228mg</name>
</gene>
<evidence type="ECO:0000313" key="1">
    <source>
        <dbReference type="EMBL" id="OCT66945.1"/>
    </source>
</evidence>
<accession>A0A974C6Q7</accession>
<reference evidence="2" key="1">
    <citation type="journal article" date="2016" name="Nature">
        <title>Genome evolution in the allotetraploid frog Xenopus laevis.</title>
        <authorList>
            <person name="Session A.M."/>
            <person name="Uno Y."/>
            <person name="Kwon T."/>
            <person name="Chapman J.A."/>
            <person name="Toyoda A."/>
            <person name="Takahashi S."/>
            <person name="Fukui A."/>
            <person name="Hikosaka A."/>
            <person name="Suzuki A."/>
            <person name="Kondo M."/>
            <person name="van Heeringen S.J."/>
            <person name="Quigley I."/>
            <person name="Heinz S."/>
            <person name="Ogino H."/>
            <person name="Ochi H."/>
            <person name="Hellsten U."/>
            <person name="Lyons J.B."/>
            <person name="Simakov O."/>
            <person name="Putnam N."/>
            <person name="Stites J."/>
            <person name="Kuroki Y."/>
            <person name="Tanaka T."/>
            <person name="Michiue T."/>
            <person name="Watanabe M."/>
            <person name="Bogdanovic O."/>
            <person name="Lister R."/>
            <person name="Georgiou G."/>
            <person name="Paranjpe S.S."/>
            <person name="van Kruijsbergen I."/>
            <person name="Shu S."/>
            <person name="Carlson J."/>
            <person name="Kinoshita T."/>
            <person name="Ohta Y."/>
            <person name="Mawaribuchi S."/>
            <person name="Jenkins J."/>
            <person name="Grimwood J."/>
            <person name="Schmutz J."/>
            <person name="Mitros T."/>
            <person name="Mozaffari S.V."/>
            <person name="Suzuki Y."/>
            <person name="Haramoto Y."/>
            <person name="Yamamoto T.S."/>
            <person name="Takagi C."/>
            <person name="Heald R."/>
            <person name="Miller K."/>
            <person name="Haudenschild C."/>
            <person name="Kitzman J."/>
            <person name="Nakayama T."/>
            <person name="Izutsu Y."/>
            <person name="Robert J."/>
            <person name="Fortriede J."/>
            <person name="Burns K."/>
            <person name="Lotay V."/>
            <person name="Karimi K."/>
            <person name="Yasuoka Y."/>
            <person name="Dichmann D.S."/>
            <person name="Flajnik M.F."/>
            <person name="Houston D.W."/>
            <person name="Shendure J."/>
            <person name="DuPasquier L."/>
            <person name="Vize P.D."/>
            <person name="Zorn A.M."/>
            <person name="Ito M."/>
            <person name="Marcotte E.M."/>
            <person name="Wallingford J.B."/>
            <person name="Ito Y."/>
            <person name="Asashima M."/>
            <person name="Ueno N."/>
            <person name="Matsuda Y."/>
            <person name="Veenstra G.J."/>
            <person name="Fujiyama A."/>
            <person name="Harland R.M."/>
            <person name="Taira M."/>
            <person name="Rokhsar D.S."/>
        </authorList>
    </citation>
    <scope>NUCLEOTIDE SEQUENCE [LARGE SCALE GENOMIC DNA]</scope>
    <source>
        <strain evidence="2">J</strain>
    </source>
</reference>
<name>A0A974C6Q7_XENLA</name>
<proteinExistence type="predicted"/>
<protein>
    <submittedName>
        <fullName evidence="1">Uncharacterized protein</fullName>
    </submittedName>
</protein>
<dbReference type="AlphaFoldDB" id="A0A974C6Q7"/>
<evidence type="ECO:0000313" key="2">
    <source>
        <dbReference type="Proteomes" id="UP000694892"/>
    </source>
</evidence>
<organism evidence="1 2">
    <name type="scientific">Xenopus laevis</name>
    <name type="common">African clawed frog</name>
    <dbReference type="NCBI Taxonomy" id="8355"/>
    <lineage>
        <taxon>Eukaryota</taxon>
        <taxon>Metazoa</taxon>
        <taxon>Chordata</taxon>
        <taxon>Craniata</taxon>
        <taxon>Vertebrata</taxon>
        <taxon>Euteleostomi</taxon>
        <taxon>Amphibia</taxon>
        <taxon>Batrachia</taxon>
        <taxon>Anura</taxon>
        <taxon>Pipoidea</taxon>
        <taxon>Pipidae</taxon>
        <taxon>Xenopodinae</taxon>
        <taxon>Xenopus</taxon>
        <taxon>Xenopus</taxon>
    </lineage>
</organism>